<dbReference type="AlphaFoldDB" id="A0A2R6S786"/>
<accession>A0A2R6S786</accession>
<dbReference type="STRING" id="98765.A0A2R6S786"/>
<sequence length="405" mass="43922">MFQPPGNIFGATLVNQPQGSTIGFGATSSRSQVGSNPVSSLSQPQAPFDPTPNSGPSQSQVPESDPTLNSSQASAPLSRPKPVKAPSIIFQPTDTFGPSAETTEALHDALAQSLGDDGFLDIIFHVFTRKLPSGRVCKPRAVYSNSRILKSSSVYFRGLLSGGFAESTSLSTTGKFPSNQDEYTDAYEFDSDSDLEEGLDDDEVPAVSPIGEPPAPSVIQGIPPSSSAEAASPQLKRAVVIRSAAADTWQALMFYIYTHKVYFLPLQSNGSNMRQQARSDHEKKYLNRPMCSPKSMYRLADIVGIEELKSQAQTYILSQLCADNILEEIFSSFSSEYAEILKEQTDIFCKQYLNDEAMRNLHSKIQVVAEGRCPHGTRAIMSLLEHLPRISGQGGSLKSGGKKKK</sequence>
<organism evidence="2 3">
    <name type="scientific">Hermanssonia centrifuga</name>
    <dbReference type="NCBI Taxonomy" id="98765"/>
    <lineage>
        <taxon>Eukaryota</taxon>
        <taxon>Fungi</taxon>
        <taxon>Dikarya</taxon>
        <taxon>Basidiomycota</taxon>
        <taxon>Agaricomycotina</taxon>
        <taxon>Agaricomycetes</taxon>
        <taxon>Polyporales</taxon>
        <taxon>Meruliaceae</taxon>
        <taxon>Hermanssonia</taxon>
    </lineage>
</organism>
<reference evidence="2 3" key="1">
    <citation type="submission" date="2018-02" db="EMBL/GenBank/DDBJ databases">
        <title>Genome sequence of the basidiomycete white-rot fungus Phlebia centrifuga.</title>
        <authorList>
            <person name="Granchi Z."/>
            <person name="Peng M."/>
            <person name="de Vries R.P."/>
            <person name="Hilden K."/>
            <person name="Makela M.R."/>
            <person name="Grigoriev I."/>
            <person name="Riley R."/>
        </authorList>
    </citation>
    <scope>NUCLEOTIDE SEQUENCE [LARGE SCALE GENOMIC DNA]</scope>
    <source>
        <strain evidence="2 3">FBCC195</strain>
    </source>
</reference>
<feature type="compositionally biased region" description="Polar residues" evidence="1">
    <location>
        <begin position="13"/>
        <end position="75"/>
    </location>
</feature>
<evidence type="ECO:0008006" key="4">
    <source>
        <dbReference type="Google" id="ProtNLM"/>
    </source>
</evidence>
<evidence type="ECO:0000256" key="1">
    <source>
        <dbReference type="SAM" id="MobiDB-lite"/>
    </source>
</evidence>
<evidence type="ECO:0000313" key="2">
    <source>
        <dbReference type="EMBL" id="PSS38150.1"/>
    </source>
</evidence>
<feature type="region of interest" description="Disordered" evidence="1">
    <location>
        <begin position="191"/>
        <end position="226"/>
    </location>
</feature>
<evidence type="ECO:0000313" key="3">
    <source>
        <dbReference type="Proteomes" id="UP000186601"/>
    </source>
</evidence>
<dbReference type="PANTHER" id="PTHR24413">
    <property type="entry name" value="SPECKLE-TYPE POZ PROTEIN"/>
    <property type="match status" value="1"/>
</dbReference>
<keyword evidence="3" id="KW-1185">Reference proteome</keyword>
<dbReference type="InterPro" id="IPR011333">
    <property type="entry name" value="SKP1/BTB/POZ_sf"/>
</dbReference>
<gene>
    <name evidence="2" type="ORF">PHLCEN_2v10</name>
</gene>
<proteinExistence type="predicted"/>
<feature type="region of interest" description="Disordered" evidence="1">
    <location>
        <begin position="1"/>
        <end position="100"/>
    </location>
</feature>
<feature type="compositionally biased region" description="Polar residues" evidence="1">
    <location>
        <begin position="90"/>
        <end position="100"/>
    </location>
</feature>
<dbReference type="Proteomes" id="UP000186601">
    <property type="component" value="Unassembled WGS sequence"/>
</dbReference>
<name>A0A2R6S786_9APHY</name>
<dbReference type="OrthoDB" id="6359816at2759"/>
<feature type="compositionally biased region" description="Acidic residues" evidence="1">
    <location>
        <begin position="191"/>
        <end position="204"/>
    </location>
</feature>
<dbReference type="Gene3D" id="3.30.710.10">
    <property type="entry name" value="Potassium Channel Kv1.1, Chain A"/>
    <property type="match status" value="1"/>
</dbReference>
<protein>
    <recommendedName>
        <fullName evidence="4">BTB domain-containing protein</fullName>
    </recommendedName>
</protein>
<dbReference type="EMBL" id="MLYV02000001">
    <property type="protein sequence ID" value="PSS38150.1"/>
    <property type="molecule type" value="Genomic_DNA"/>
</dbReference>
<comment type="caution">
    <text evidence="2">The sequence shown here is derived from an EMBL/GenBank/DDBJ whole genome shotgun (WGS) entry which is preliminary data.</text>
</comment>